<gene>
    <name evidence="3" type="ORF">ACJMK2_026802</name>
</gene>
<reference evidence="3 4" key="1">
    <citation type="submission" date="2024-11" db="EMBL/GenBank/DDBJ databases">
        <title>Chromosome-level genome assembly of the freshwater bivalve Anodonta woodiana.</title>
        <authorList>
            <person name="Chen X."/>
        </authorList>
    </citation>
    <scope>NUCLEOTIDE SEQUENCE [LARGE SCALE GENOMIC DNA]</scope>
    <source>
        <strain evidence="3">MN2024</strain>
        <tissue evidence="3">Gills</tissue>
    </source>
</reference>
<feature type="compositionally biased region" description="Basic and acidic residues" evidence="1">
    <location>
        <begin position="156"/>
        <end position="165"/>
    </location>
</feature>
<name>A0ABD3XP54_SINWO</name>
<proteinExistence type="predicted"/>
<dbReference type="EMBL" id="JBJQND010000002">
    <property type="protein sequence ID" value="KAL3886837.1"/>
    <property type="molecule type" value="Genomic_DNA"/>
</dbReference>
<evidence type="ECO:0000313" key="4">
    <source>
        <dbReference type="Proteomes" id="UP001634394"/>
    </source>
</evidence>
<feature type="transmembrane region" description="Helical" evidence="2">
    <location>
        <begin position="235"/>
        <end position="254"/>
    </location>
</feature>
<dbReference type="Proteomes" id="UP001634394">
    <property type="component" value="Unassembled WGS sequence"/>
</dbReference>
<feature type="transmembrane region" description="Helical" evidence="2">
    <location>
        <begin position="179"/>
        <end position="202"/>
    </location>
</feature>
<evidence type="ECO:0000256" key="1">
    <source>
        <dbReference type="SAM" id="MobiDB-lite"/>
    </source>
</evidence>
<dbReference type="AlphaFoldDB" id="A0ABD3XP54"/>
<evidence type="ECO:0000256" key="2">
    <source>
        <dbReference type="SAM" id="Phobius"/>
    </source>
</evidence>
<evidence type="ECO:0000313" key="3">
    <source>
        <dbReference type="EMBL" id="KAL3886837.1"/>
    </source>
</evidence>
<keyword evidence="2" id="KW-0472">Membrane</keyword>
<accession>A0ABD3XP54</accession>
<feature type="region of interest" description="Disordered" evidence="1">
    <location>
        <begin position="145"/>
        <end position="168"/>
    </location>
</feature>
<comment type="caution">
    <text evidence="3">The sequence shown here is derived from an EMBL/GenBank/DDBJ whole genome shotgun (WGS) entry which is preliminary data.</text>
</comment>
<protein>
    <recommendedName>
        <fullName evidence="5">SAM domain-containing protein</fullName>
    </recommendedName>
</protein>
<evidence type="ECO:0008006" key="5">
    <source>
        <dbReference type="Google" id="ProtNLM"/>
    </source>
</evidence>
<keyword evidence="2" id="KW-1133">Transmembrane helix</keyword>
<sequence length="264" mass="28874">MQKNHPRLKNLFNVVAMLAFPFPYTRNASISRNLQRPGTRYSEEEGDNTAIVPNMKTYLLFLMMIHMLYSSISEVSLNPTFEKVLRKHKLDDDTIKILREQKVNDIAAVISLTESDVRDLGLPIGQKVLLRELVIKLRASSGDVRHEDTTEQMGKGQDKSTRNDDTGDEKEISEEQFWCIFKCLGGISAVGIGGILALIGLVTYGLPLIGFGAVGNVVAAGSVVSVLQSVAAVGIGWKVILGAFFGSAAVMTAIKQTCSHCMDQ</sequence>
<organism evidence="3 4">
    <name type="scientific">Sinanodonta woodiana</name>
    <name type="common">Chinese pond mussel</name>
    <name type="synonym">Anodonta woodiana</name>
    <dbReference type="NCBI Taxonomy" id="1069815"/>
    <lineage>
        <taxon>Eukaryota</taxon>
        <taxon>Metazoa</taxon>
        <taxon>Spiralia</taxon>
        <taxon>Lophotrochozoa</taxon>
        <taxon>Mollusca</taxon>
        <taxon>Bivalvia</taxon>
        <taxon>Autobranchia</taxon>
        <taxon>Heteroconchia</taxon>
        <taxon>Palaeoheterodonta</taxon>
        <taxon>Unionida</taxon>
        <taxon>Unionoidea</taxon>
        <taxon>Unionidae</taxon>
        <taxon>Unioninae</taxon>
        <taxon>Sinanodonta</taxon>
    </lineage>
</organism>
<keyword evidence="2" id="KW-0812">Transmembrane</keyword>
<keyword evidence="4" id="KW-1185">Reference proteome</keyword>